<dbReference type="Pfam" id="PF00210">
    <property type="entry name" value="Ferritin"/>
    <property type="match status" value="1"/>
</dbReference>
<feature type="binding site" evidence="6">
    <location>
        <position position="127"/>
    </location>
    <ligand>
        <name>Fe cation</name>
        <dbReference type="ChEBI" id="CHEBI:24875"/>
        <label>1</label>
    </ligand>
</feature>
<dbReference type="Proteomes" id="UP000824139">
    <property type="component" value="Unassembled WGS sequence"/>
</dbReference>
<reference evidence="9" key="2">
    <citation type="journal article" date="2021" name="PeerJ">
        <title>Extensive microbial diversity within the chicken gut microbiome revealed by metagenomics and culture.</title>
        <authorList>
            <person name="Gilroy R."/>
            <person name="Ravi A."/>
            <person name="Getino M."/>
            <person name="Pursley I."/>
            <person name="Horton D.L."/>
            <person name="Alikhan N.F."/>
            <person name="Baker D."/>
            <person name="Gharbi K."/>
            <person name="Hall N."/>
            <person name="Watson M."/>
            <person name="Adriaenssens E.M."/>
            <person name="Foster-Nyarko E."/>
            <person name="Jarju S."/>
            <person name="Secka A."/>
            <person name="Antonio M."/>
            <person name="Oren A."/>
            <person name="Chaudhuri R.R."/>
            <person name="La Ragione R."/>
            <person name="Hildebrand F."/>
            <person name="Pallen M.J."/>
        </authorList>
    </citation>
    <scope>NUCLEOTIDE SEQUENCE</scope>
    <source>
        <strain evidence="9">CHK152-2994</strain>
    </source>
</reference>
<feature type="binding site" evidence="6">
    <location>
        <position position="53"/>
    </location>
    <ligand>
        <name>Fe cation</name>
        <dbReference type="ChEBI" id="CHEBI:24875"/>
        <label>1</label>
    </ligand>
</feature>
<evidence type="ECO:0000256" key="5">
    <source>
        <dbReference type="ARBA" id="ARBA00023004"/>
    </source>
</evidence>
<dbReference type="Gene3D" id="1.20.1260.10">
    <property type="match status" value="1"/>
</dbReference>
<keyword evidence="7" id="KW-0963">Cytoplasm</keyword>
<proteinExistence type="inferred from homology"/>
<feature type="binding site" evidence="6">
    <location>
        <position position="94"/>
    </location>
    <ligand>
        <name>Fe cation</name>
        <dbReference type="ChEBI" id="CHEBI:24875"/>
        <label>1</label>
    </ligand>
</feature>
<evidence type="ECO:0000313" key="10">
    <source>
        <dbReference type="Proteomes" id="UP000824139"/>
    </source>
</evidence>
<keyword evidence="4" id="KW-0560">Oxidoreductase</keyword>
<comment type="catalytic activity">
    <reaction evidence="7">
        <text>4 Fe(2+) + O2 + 6 H2O = 4 iron(III) oxide-hydroxide + 12 H(+)</text>
        <dbReference type="Rhea" id="RHEA:11972"/>
        <dbReference type="ChEBI" id="CHEBI:15377"/>
        <dbReference type="ChEBI" id="CHEBI:15378"/>
        <dbReference type="ChEBI" id="CHEBI:15379"/>
        <dbReference type="ChEBI" id="CHEBI:29033"/>
        <dbReference type="ChEBI" id="CHEBI:78619"/>
        <dbReference type="EC" id="1.16.3.2"/>
    </reaction>
</comment>
<dbReference type="GO" id="GO:0042802">
    <property type="term" value="F:identical protein binding"/>
    <property type="evidence" value="ECO:0007669"/>
    <property type="project" value="UniProtKB-ARBA"/>
</dbReference>
<dbReference type="PANTHER" id="PTHR11431">
    <property type="entry name" value="FERRITIN"/>
    <property type="match status" value="1"/>
</dbReference>
<dbReference type="EC" id="1.16.3.2" evidence="7"/>
<evidence type="ECO:0000313" key="9">
    <source>
        <dbReference type="EMBL" id="HIS82778.1"/>
    </source>
</evidence>
<feature type="domain" description="Ferritin-like diiron" evidence="8">
    <location>
        <begin position="1"/>
        <end position="145"/>
    </location>
</feature>
<dbReference type="GO" id="GO:0008199">
    <property type="term" value="F:ferric iron binding"/>
    <property type="evidence" value="ECO:0007669"/>
    <property type="project" value="InterPro"/>
</dbReference>
<dbReference type="GO" id="GO:0006879">
    <property type="term" value="P:intracellular iron ion homeostasis"/>
    <property type="evidence" value="ECO:0007669"/>
    <property type="project" value="UniProtKB-KW"/>
</dbReference>
<comment type="function">
    <text evidence="7">Iron-storage protein.</text>
</comment>
<dbReference type="InterPro" id="IPR009078">
    <property type="entry name" value="Ferritin-like_SF"/>
</dbReference>
<dbReference type="SUPFAM" id="SSF47240">
    <property type="entry name" value="Ferritin-like"/>
    <property type="match status" value="1"/>
</dbReference>
<dbReference type="PANTHER" id="PTHR11431:SF127">
    <property type="entry name" value="BACTERIAL NON-HEME FERRITIN"/>
    <property type="match status" value="1"/>
</dbReference>
<dbReference type="InterPro" id="IPR009040">
    <property type="entry name" value="Ferritin-like_diiron"/>
</dbReference>
<dbReference type="InterPro" id="IPR001519">
    <property type="entry name" value="Ferritin"/>
</dbReference>
<dbReference type="PROSITE" id="PS50905">
    <property type="entry name" value="FERRITIN_LIKE"/>
    <property type="match status" value="1"/>
</dbReference>
<evidence type="ECO:0000259" key="8">
    <source>
        <dbReference type="PROSITE" id="PS50905"/>
    </source>
</evidence>
<evidence type="ECO:0000256" key="3">
    <source>
        <dbReference type="ARBA" id="ARBA00022723"/>
    </source>
</evidence>
<evidence type="ECO:0000256" key="6">
    <source>
        <dbReference type="PIRSR" id="PIRSR601519-1"/>
    </source>
</evidence>
<dbReference type="FunFam" id="1.20.1260.10:FF:000001">
    <property type="entry name" value="Non-heme ferritin"/>
    <property type="match status" value="1"/>
</dbReference>
<feature type="binding site" evidence="6">
    <location>
        <position position="17"/>
    </location>
    <ligand>
        <name>Fe cation</name>
        <dbReference type="ChEBI" id="CHEBI:24875"/>
        <label>1</label>
    </ligand>
</feature>
<accession>A0A9D1K463</accession>
<dbReference type="GO" id="GO:0005829">
    <property type="term" value="C:cytosol"/>
    <property type="evidence" value="ECO:0007669"/>
    <property type="project" value="TreeGrafter"/>
</dbReference>
<keyword evidence="3 6" id="KW-0479">Metal-binding</keyword>
<keyword evidence="5 6" id="KW-0408">Iron</keyword>
<evidence type="ECO:0000256" key="7">
    <source>
        <dbReference type="RuleBase" id="RU361145"/>
    </source>
</evidence>
<dbReference type="GO" id="GO:0008198">
    <property type="term" value="F:ferrous iron binding"/>
    <property type="evidence" value="ECO:0007669"/>
    <property type="project" value="TreeGrafter"/>
</dbReference>
<dbReference type="GO" id="GO:0004322">
    <property type="term" value="F:ferroxidase activity"/>
    <property type="evidence" value="ECO:0007669"/>
    <property type="project" value="TreeGrafter"/>
</dbReference>
<dbReference type="InterPro" id="IPR012347">
    <property type="entry name" value="Ferritin-like"/>
</dbReference>
<gene>
    <name evidence="9" type="ORF">IAD41_04145</name>
</gene>
<keyword evidence="2 7" id="KW-0409">Iron storage</keyword>
<evidence type="ECO:0000256" key="2">
    <source>
        <dbReference type="ARBA" id="ARBA00022434"/>
    </source>
</evidence>
<organism evidence="9 10">
    <name type="scientific">Candidatus Scatenecus faecavium</name>
    <dbReference type="NCBI Taxonomy" id="2840915"/>
    <lineage>
        <taxon>Bacteria</taxon>
        <taxon>Candidatus Scatenecus</taxon>
    </lineage>
</organism>
<comment type="caution">
    <text evidence="9">The sequence shown here is derived from an EMBL/GenBank/DDBJ whole genome shotgun (WGS) entry which is preliminary data.</text>
</comment>
<dbReference type="GO" id="GO:0006826">
    <property type="term" value="P:iron ion transport"/>
    <property type="evidence" value="ECO:0007669"/>
    <property type="project" value="InterPro"/>
</dbReference>
<dbReference type="CDD" id="cd01055">
    <property type="entry name" value="Nonheme_Ferritin"/>
    <property type="match status" value="1"/>
</dbReference>
<dbReference type="InterPro" id="IPR008331">
    <property type="entry name" value="Ferritin_DPS_dom"/>
</dbReference>
<dbReference type="InterPro" id="IPR041719">
    <property type="entry name" value="Ferritin_prok"/>
</dbReference>
<evidence type="ECO:0000256" key="4">
    <source>
        <dbReference type="ARBA" id="ARBA00023002"/>
    </source>
</evidence>
<reference evidence="9" key="1">
    <citation type="submission" date="2020-10" db="EMBL/GenBank/DDBJ databases">
        <authorList>
            <person name="Gilroy R."/>
        </authorList>
    </citation>
    <scope>NUCLEOTIDE SEQUENCE</scope>
    <source>
        <strain evidence="9">CHK152-2994</strain>
    </source>
</reference>
<dbReference type="EMBL" id="DVJO01000090">
    <property type="protein sequence ID" value="HIS82778.1"/>
    <property type="molecule type" value="Genomic_DNA"/>
</dbReference>
<comment type="similarity">
    <text evidence="1 7">Belongs to the ferritin family. Prokaryotic subfamily.</text>
</comment>
<comment type="subcellular location">
    <subcellularLocation>
        <location evidence="7">Cytoplasm</location>
    </subcellularLocation>
</comment>
<feature type="binding site" evidence="6">
    <location>
        <position position="50"/>
    </location>
    <ligand>
        <name>Fe cation</name>
        <dbReference type="ChEBI" id="CHEBI:24875"/>
        <label>1</label>
    </ligand>
</feature>
<dbReference type="AlphaFoldDB" id="A0A9D1K463"/>
<protein>
    <recommendedName>
        <fullName evidence="7">Ferritin</fullName>
        <ecNumber evidence="7">1.16.3.2</ecNumber>
    </recommendedName>
</protein>
<name>A0A9D1K463_9BACT</name>
<evidence type="ECO:0000256" key="1">
    <source>
        <dbReference type="ARBA" id="ARBA00006950"/>
    </source>
</evidence>
<sequence length="170" mass="20113">MISEKIENILNEQINKEFYSAYLYLAISAHFDEIGLKGFSNWTRVQAREEVDHGMILFDYIIERQGNVNLRQIDTPDTQFGNTLEIFKKIFEHERYVTDSINCVANMTDEECDLATRYFINWYISEQVEEEANVDDVIKKLEMFGDEKAALYHLDKELLARTYKQHTYNS</sequence>